<feature type="compositionally biased region" description="Low complexity" evidence="1">
    <location>
        <begin position="147"/>
        <end position="156"/>
    </location>
</feature>
<dbReference type="Proteomes" id="UP000249566">
    <property type="component" value="Chromosome 1"/>
</dbReference>
<accession>A0AAX2J096</accession>
<dbReference type="EMBL" id="LS483412">
    <property type="protein sequence ID" value="SQG91643.1"/>
    <property type="molecule type" value="Genomic_DNA"/>
</dbReference>
<protein>
    <submittedName>
        <fullName evidence="2">Uncharacterized protein</fullName>
    </submittedName>
</protein>
<feature type="compositionally biased region" description="Polar residues" evidence="1">
    <location>
        <begin position="157"/>
        <end position="170"/>
    </location>
</feature>
<dbReference type="AlphaFoldDB" id="A0AAX2J096"/>
<dbReference type="RefSeq" id="WP_027222893.1">
    <property type="nucleotide sequence ID" value="NZ_CAAAIJ010000002.1"/>
</dbReference>
<proteinExistence type="predicted"/>
<feature type="region of interest" description="Disordered" evidence="1">
    <location>
        <begin position="106"/>
        <end position="170"/>
    </location>
</feature>
<sequence length="213" mass="24129">MKEQFFQPKELNTLVQSIEKPIQDLLDLNLKTLKSVSYVTPIELFNVLKPEEILEKNMNLFIQNSQKAMNYMFNVFQIMEHHWIKIYGQMAENTTEKKVNPIIGKASHKVDTNAPKSSASKKSITAKSKTKPVVAQSKSKISKAKPKTSSPTKVKVNTQERPTVTKQQSQMFLSSLQKDIEKQGMNTPVELKNSVAILKNETKDIAPSNNKPK</sequence>
<reference evidence="2 3" key="1">
    <citation type="submission" date="2018-06" db="EMBL/GenBank/DDBJ databases">
        <authorList>
            <consortium name="Pathogen Informatics"/>
            <person name="Doyle S."/>
        </authorList>
    </citation>
    <scope>NUCLEOTIDE SEQUENCE [LARGE SCALE GENOMIC DNA]</scope>
    <source>
        <strain evidence="2 3">NCTC12272</strain>
    </source>
</reference>
<evidence type="ECO:0000313" key="3">
    <source>
        <dbReference type="Proteomes" id="UP000249566"/>
    </source>
</evidence>
<name>A0AAX2J096_LEGPN</name>
<evidence type="ECO:0000256" key="1">
    <source>
        <dbReference type="SAM" id="MobiDB-lite"/>
    </source>
</evidence>
<evidence type="ECO:0000313" key="2">
    <source>
        <dbReference type="EMBL" id="SQG91643.1"/>
    </source>
</evidence>
<organism evidence="2 3">
    <name type="scientific">Legionella pneumophila subsp. pascullei</name>
    <dbReference type="NCBI Taxonomy" id="91890"/>
    <lineage>
        <taxon>Bacteria</taxon>
        <taxon>Pseudomonadati</taxon>
        <taxon>Pseudomonadota</taxon>
        <taxon>Gammaproteobacteria</taxon>
        <taxon>Legionellales</taxon>
        <taxon>Legionellaceae</taxon>
        <taxon>Legionella</taxon>
    </lineage>
</organism>
<gene>
    <name evidence="2" type="ORF">NCTC12272_02865</name>
</gene>
<feature type="compositionally biased region" description="Low complexity" evidence="1">
    <location>
        <begin position="116"/>
        <end position="139"/>
    </location>
</feature>